<sequence length="391" mass="44466">MICKIFIFLLTIVSSVFLYLFFIDDHELNVSDYQFQDPPALTGVLEENNLLCGGDWLLKGEILGPESIVIDGDYLYTGTLDGKVVKIRNGVIEGEIKVNPLAENCDGRNVSLCGRPLGIRKLNNNELITVDPTKGVYIINFNDKTAKLVFDIKTKVNNKNAMFLDDLTIYNEEEIFVTDASTKHDYDNVLKIIFEHQPRGRVLKINIKTGEASEVTTGYYFPNGIQMHPDGDSFVLCDFNNVKIWRYYVNGPKKDKTELFIDNLPGNPDNIRLSKSGKSFYVALAMKRSFEKPSIFDKLNNGYFARSIRNFLASTLTDWVIIKIENIITHPGTLFLELDLDGNIIKSYHDNKGRTLPGVTEVAEDDKYFYMGSFHVDYLVRIPKRKSPIKP</sequence>
<dbReference type="PANTHER" id="PTHR10426:SF88">
    <property type="entry name" value="ADIPOCYTE PLASMA MEMBRANE-ASSOCIATED PROTEIN HEMOMUCIN-RELATED"/>
    <property type="match status" value="1"/>
</dbReference>
<dbReference type="WBParaSite" id="SVE_0094800.1">
    <property type="protein sequence ID" value="SVE_0094800.1"/>
    <property type="gene ID" value="SVE_0094800"/>
</dbReference>
<keyword evidence="6" id="KW-1185">Reference proteome</keyword>
<dbReference type="AlphaFoldDB" id="A0A0K0EWP4"/>
<dbReference type="GO" id="GO:0016787">
    <property type="term" value="F:hydrolase activity"/>
    <property type="evidence" value="ECO:0007669"/>
    <property type="project" value="TreeGrafter"/>
</dbReference>
<proteinExistence type="inferred from homology"/>
<evidence type="ECO:0000313" key="6">
    <source>
        <dbReference type="Proteomes" id="UP000035680"/>
    </source>
</evidence>
<comment type="similarity">
    <text evidence="1">Belongs to the strictosidine synthase family.</text>
</comment>
<name>A0A0K0EWP4_STRVS</name>
<dbReference type="Gene3D" id="2.120.10.30">
    <property type="entry name" value="TolB, C-terminal domain"/>
    <property type="match status" value="1"/>
</dbReference>
<evidence type="ECO:0000259" key="5">
    <source>
        <dbReference type="Pfam" id="PF03088"/>
    </source>
</evidence>
<reference evidence="6" key="1">
    <citation type="submission" date="2014-07" db="EMBL/GenBank/DDBJ databases">
        <authorList>
            <person name="Martin A.A"/>
            <person name="De Silva N."/>
        </authorList>
    </citation>
    <scope>NUCLEOTIDE SEQUENCE</scope>
</reference>
<accession>A0A0K0EWP4</accession>
<keyword evidence="2" id="KW-0597">Phosphoprotein</keyword>
<dbReference type="InterPro" id="IPR018119">
    <property type="entry name" value="Strictosidine_synth_cons-reg"/>
</dbReference>
<evidence type="ECO:0000313" key="7">
    <source>
        <dbReference type="WBParaSite" id="SVE_0094800.1"/>
    </source>
</evidence>
<dbReference type="STRING" id="75913.A0A0K0EWP4"/>
<keyword evidence="4" id="KW-1133">Transmembrane helix</keyword>
<dbReference type="PANTHER" id="PTHR10426">
    <property type="entry name" value="STRICTOSIDINE SYNTHASE-RELATED"/>
    <property type="match status" value="1"/>
</dbReference>
<dbReference type="Pfam" id="PF20067">
    <property type="entry name" value="SSL_N"/>
    <property type="match status" value="1"/>
</dbReference>
<protein>
    <submittedName>
        <fullName evidence="7">Str_synth domain-containing protein</fullName>
    </submittedName>
</protein>
<dbReference type="Proteomes" id="UP000035680">
    <property type="component" value="Unassembled WGS sequence"/>
</dbReference>
<evidence type="ECO:0000256" key="2">
    <source>
        <dbReference type="ARBA" id="ARBA00022553"/>
    </source>
</evidence>
<organism evidence="6 7">
    <name type="scientific">Strongyloides venezuelensis</name>
    <name type="common">Threadworm</name>
    <dbReference type="NCBI Taxonomy" id="75913"/>
    <lineage>
        <taxon>Eukaryota</taxon>
        <taxon>Metazoa</taxon>
        <taxon>Ecdysozoa</taxon>
        <taxon>Nematoda</taxon>
        <taxon>Chromadorea</taxon>
        <taxon>Rhabditida</taxon>
        <taxon>Tylenchina</taxon>
        <taxon>Panagrolaimomorpha</taxon>
        <taxon>Strongyloidoidea</taxon>
        <taxon>Strongyloididae</taxon>
        <taxon>Strongyloides</taxon>
    </lineage>
</organism>
<dbReference type="GO" id="GO:0012505">
    <property type="term" value="C:endomembrane system"/>
    <property type="evidence" value="ECO:0007669"/>
    <property type="project" value="TreeGrafter"/>
</dbReference>
<dbReference type="Pfam" id="PF03088">
    <property type="entry name" value="Str_synth"/>
    <property type="match status" value="1"/>
</dbReference>
<evidence type="ECO:0000256" key="1">
    <source>
        <dbReference type="ARBA" id="ARBA00009191"/>
    </source>
</evidence>
<keyword evidence="3" id="KW-0325">Glycoprotein</keyword>
<reference evidence="7" key="2">
    <citation type="submission" date="2015-08" db="UniProtKB">
        <authorList>
            <consortium name="WormBaseParasite"/>
        </authorList>
    </citation>
    <scope>IDENTIFICATION</scope>
</reference>
<feature type="domain" description="Strictosidine synthase conserved region" evidence="5">
    <location>
        <begin position="165"/>
        <end position="252"/>
    </location>
</feature>
<keyword evidence="4" id="KW-0472">Membrane</keyword>
<evidence type="ECO:0000256" key="3">
    <source>
        <dbReference type="ARBA" id="ARBA00023180"/>
    </source>
</evidence>
<keyword evidence="4" id="KW-0812">Transmembrane</keyword>
<dbReference type="InterPro" id="IPR011042">
    <property type="entry name" value="6-blade_b-propeller_TolB-like"/>
</dbReference>
<feature type="transmembrane region" description="Helical" evidence="4">
    <location>
        <begin position="5"/>
        <end position="23"/>
    </location>
</feature>
<evidence type="ECO:0000256" key="4">
    <source>
        <dbReference type="SAM" id="Phobius"/>
    </source>
</evidence>
<dbReference type="SUPFAM" id="SSF63829">
    <property type="entry name" value="Calcium-dependent phosphotriesterase"/>
    <property type="match status" value="1"/>
</dbReference>